<organism evidence="1">
    <name type="scientific">Siphoviridae sp. ctxMM9</name>
    <dbReference type="NCBI Taxonomy" id="2827973"/>
    <lineage>
        <taxon>Viruses</taxon>
        <taxon>Duplodnaviria</taxon>
        <taxon>Heunggongvirae</taxon>
        <taxon>Uroviricota</taxon>
        <taxon>Caudoviricetes</taxon>
    </lineage>
</organism>
<name>A0A8S5T7K3_9CAUD</name>
<accession>A0A8S5T7K3</accession>
<reference evidence="1" key="1">
    <citation type="journal article" date="2021" name="Proc. Natl. Acad. Sci. U.S.A.">
        <title>A Catalog of Tens of Thousands of Viruses from Human Metagenomes Reveals Hidden Associations with Chronic Diseases.</title>
        <authorList>
            <person name="Tisza M.J."/>
            <person name="Buck C.B."/>
        </authorList>
    </citation>
    <scope>NUCLEOTIDE SEQUENCE</scope>
    <source>
        <strain evidence="1">CtxMM9</strain>
    </source>
</reference>
<sequence length="78" mass="8354">MGTADNRWNVLGQYINAHAIETDTLSVLNDSIYMQGEKVATEKWVYNCLNDVYNSIKGVGDTAAKAVTGASKGITSLG</sequence>
<evidence type="ECO:0000313" key="1">
    <source>
        <dbReference type="EMBL" id="DAF58746.1"/>
    </source>
</evidence>
<proteinExistence type="predicted"/>
<protein>
    <submittedName>
        <fullName evidence="1">Uncharacterized protein</fullName>
    </submittedName>
</protein>
<dbReference type="EMBL" id="BK032759">
    <property type="protein sequence ID" value="DAF58746.1"/>
    <property type="molecule type" value="Genomic_DNA"/>
</dbReference>